<dbReference type="EMBL" id="MU971336">
    <property type="protein sequence ID" value="KAK9240973.1"/>
    <property type="molecule type" value="Genomic_DNA"/>
</dbReference>
<proteinExistence type="predicted"/>
<dbReference type="Proteomes" id="UP001433508">
    <property type="component" value="Unassembled WGS sequence"/>
</dbReference>
<keyword evidence="2" id="KW-1185">Reference proteome</keyword>
<name>A0ACC3TAK9_LIPKO</name>
<comment type="caution">
    <text evidence="1">The sequence shown here is derived from an EMBL/GenBank/DDBJ whole genome shotgun (WGS) entry which is preliminary data.</text>
</comment>
<sequence>MAIRFGGGFVRKFKITGSAGRLNASGEFEATLRFFGATFEGHQEESSITDLLSFLGERLVG</sequence>
<protein>
    <submittedName>
        <fullName evidence="1">Uncharacterized protein</fullName>
    </submittedName>
</protein>
<reference evidence="2" key="1">
    <citation type="journal article" date="2024" name="Front. Bioeng. Biotechnol.">
        <title>Genome-scale model development and genomic sequencing of the oleaginous clade Lipomyces.</title>
        <authorList>
            <person name="Czajka J.J."/>
            <person name="Han Y."/>
            <person name="Kim J."/>
            <person name="Mondo S.J."/>
            <person name="Hofstad B.A."/>
            <person name="Robles A."/>
            <person name="Haridas S."/>
            <person name="Riley R."/>
            <person name="LaButti K."/>
            <person name="Pangilinan J."/>
            <person name="Andreopoulos W."/>
            <person name="Lipzen A."/>
            <person name="Yan J."/>
            <person name="Wang M."/>
            <person name="Ng V."/>
            <person name="Grigoriev I.V."/>
            <person name="Spatafora J.W."/>
            <person name="Magnuson J.K."/>
            <person name="Baker S.E."/>
            <person name="Pomraning K.R."/>
        </authorList>
    </citation>
    <scope>NUCLEOTIDE SEQUENCE [LARGE SCALE GENOMIC DNA]</scope>
    <source>
        <strain evidence="2">CBS 7786</strain>
    </source>
</reference>
<evidence type="ECO:0000313" key="1">
    <source>
        <dbReference type="EMBL" id="KAK9240973.1"/>
    </source>
</evidence>
<organism evidence="1 2">
    <name type="scientific">Lipomyces kononenkoae</name>
    <name type="common">Yeast</name>
    <dbReference type="NCBI Taxonomy" id="34357"/>
    <lineage>
        <taxon>Eukaryota</taxon>
        <taxon>Fungi</taxon>
        <taxon>Dikarya</taxon>
        <taxon>Ascomycota</taxon>
        <taxon>Saccharomycotina</taxon>
        <taxon>Lipomycetes</taxon>
        <taxon>Lipomycetales</taxon>
        <taxon>Lipomycetaceae</taxon>
        <taxon>Lipomyces</taxon>
    </lineage>
</organism>
<accession>A0ACC3TAK9</accession>
<gene>
    <name evidence="1" type="ORF">V1525DRAFT_384890</name>
</gene>
<evidence type="ECO:0000313" key="2">
    <source>
        <dbReference type="Proteomes" id="UP001433508"/>
    </source>
</evidence>